<dbReference type="EMBL" id="CP102845">
    <property type="protein sequence ID" value="UVF19472.1"/>
    <property type="molecule type" value="Genomic_DNA"/>
</dbReference>
<evidence type="ECO:0000313" key="1">
    <source>
        <dbReference type="EMBL" id="UVF19472.1"/>
    </source>
</evidence>
<evidence type="ECO:0000313" key="2">
    <source>
        <dbReference type="Proteomes" id="UP001017257"/>
    </source>
</evidence>
<accession>A0ABY5RRN9</accession>
<dbReference type="Proteomes" id="UP001017257">
    <property type="component" value="Chromosome"/>
</dbReference>
<dbReference type="GO" id="GO:0004386">
    <property type="term" value="F:helicase activity"/>
    <property type="evidence" value="ECO:0007669"/>
    <property type="project" value="UniProtKB-KW"/>
</dbReference>
<name>A0ABY5RRN9_9HYPH</name>
<keyword evidence="1" id="KW-0067">ATP-binding</keyword>
<sequence length="157" mass="17828">MTITIIDSIMGSGKTTFMINMINKTHEESLGQSFLNPDYQAPRFLYVAPLLSEVDRISKACHNLNFKDPQPVEGRKLHHLSTLIEEGANICTTHALFRLLTRDIYEKLSQQNYTLIIDEVLDCVTMFDGLTASDRKLLLQDHLVYADPDTKSPSRKS</sequence>
<proteinExistence type="predicted"/>
<keyword evidence="1" id="KW-0378">Hydrolase</keyword>
<dbReference type="SUPFAM" id="SSF52540">
    <property type="entry name" value="P-loop containing nucleoside triphosphate hydrolases"/>
    <property type="match status" value="1"/>
</dbReference>
<protein>
    <submittedName>
        <fullName evidence="1">DEAD/DEAH box helicase family protein</fullName>
    </submittedName>
</protein>
<organism evidence="1 2">
    <name type="scientific">Microvirga terrae</name>
    <dbReference type="NCBI Taxonomy" id="2740529"/>
    <lineage>
        <taxon>Bacteria</taxon>
        <taxon>Pseudomonadati</taxon>
        <taxon>Pseudomonadota</taxon>
        <taxon>Alphaproteobacteria</taxon>
        <taxon>Hyphomicrobiales</taxon>
        <taxon>Methylobacteriaceae</taxon>
        <taxon>Microvirga</taxon>
    </lineage>
</organism>
<keyword evidence="1" id="KW-0547">Nucleotide-binding</keyword>
<keyword evidence="2" id="KW-1185">Reference proteome</keyword>
<dbReference type="RefSeq" id="WP_173945195.1">
    <property type="nucleotide sequence ID" value="NZ_CP102845.1"/>
</dbReference>
<reference evidence="1" key="1">
    <citation type="submission" date="2022-08" db="EMBL/GenBank/DDBJ databases">
        <title>Microvirga terrae sp. nov., isolated from soil.</title>
        <authorList>
            <person name="Kim K.H."/>
            <person name="Seo Y.L."/>
            <person name="Kim J.M."/>
            <person name="Lee J.K."/>
            <person name="Han D.M."/>
            <person name="Jeon C.O."/>
        </authorList>
    </citation>
    <scope>NUCLEOTIDE SEQUENCE</scope>
    <source>
        <strain evidence="1">R24</strain>
    </source>
</reference>
<gene>
    <name evidence="1" type="ORF">HPT29_024135</name>
</gene>
<dbReference type="InterPro" id="IPR027417">
    <property type="entry name" value="P-loop_NTPase"/>
</dbReference>
<keyword evidence="1" id="KW-0347">Helicase</keyword>
<dbReference type="Gene3D" id="3.40.50.300">
    <property type="entry name" value="P-loop containing nucleotide triphosphate hydrolases"/>
    <property type="match status" value="1"/>
</dbReference>